<reference evidence="3" key="1">
    <citation type="submission" date="2016-11" db="EMBL/GenBank/DDBJ databases">
        <authorList>
            <person name="Sisinthy S."/>
            <person name="Ara S."/>
            <person name="Gundlapally S.R."/>
        </authorList>
    </citation>
    <scope>NUCLEOTIDE SEQUENCE [LARGE SCALE GENOMIC DNA]</scope>
    <source>
        <strain evidence="3">V1-41</strain>
    </source>
</reference>
<evidence type="ECO:0000313" key="3">
    <source>
        <dbReference type="Proteomes" id="UP000242231"/>
    </source>
</evidence>
<comment type="caution">
    <text evidence="2">The sequence shown here is derived from an EMBL/GenBank/DDBJ whole genome shotgun (WGS) entry which is preliminary data.</text>
</comment>
<dbReference type="OrthoDB" id="9342527at2"/>
<feature type="chain" id="PRO_5015174942" description="DUF481 domain-containing protein" evidence="1">
    <location>
        <begin position="19"/>
        <end position="329"/>
    </location>
</feature>
<proteinExistence type="predicted"/>
<dbReference type="AlphaFoldDB" id="A0A2P5TNF2"/>
<keyword evidence="1" id="KW-0732">Signal</keyword>
<dbReference type="Proteomes" id="UP000242231">
    <property type="component" value="Unassembled WGS sequence"/>
</dbReference>
<gene>
    <name evidence="2" type="ORF">UN63_06050</name>
</gene>
<evidence type="ECO:0000256" key="1">
    <source>
        <dbReference type="SAM" id="SignalP"/>
    </source>
</evidence>
<evidence type="ECO:0008006" key="4">
    <source>
        <dbReference type="Google" id="ProtNLM"/>
    </source>
</evidence>
<dbReference type="EMBL" id="MPZM01000009">
    <property type="protein sequence ID" value="PPL17108.1"/>
    <property type="molecule type" value="Genomic_DNA"/>
</dbReference>
<name>A0A2P5TNF2_9GAMM</name>
<evidence type="ECO:0000313" key="2">
    <source>
        <dbReference type="EMBL" id="PPL17108.1"/>
    </source>
</evidence>
<dbReference type="RefSeq" id="WP_104485887.1">
    <property type="nucleotide sequence ID" value="NZ_BMYB01000001.1"/>
</dbReference>
<protein>
    <recommendedName>
        <fullName evidence="4">DUF481 domain-containing protein</fullName>
    </recommendedName>
</protein>
<keyword evidence="3" id="KW-1185">Reference proteome</keyword>
<feature type="signal peptide" evidence="1">
    <location>
        <begin position="1"/>
        <end position="18"/>
    </location>
</feature>
<sequence length="329" mass="38301">MKKICLIALLAVATAASAETESEIEVADDTDLPGWAVEKITPMHDSVSHWVTNNSRNIDGFFGTNDSLHVENGSYLRLSQELEWSDAEDFSAETAARFRLDLPTTKERLRFIIESDPEESEGTLAEQGSNRLRTDQRSLGSTILGLNRLGKRDKREAWNLQAGAGVKVRWPPDPYVRFTGERLWQLESPWQLESYNRASWFNEEGYSIRSRWDIGRPLDENHHLRFITNFQWQEEVDTLEYSEAVELNQILGKRSVIRYAIAAVGRSTSDPRLHDYYLYSHYRRNLHREILFVDFIPELHFPRDQDYDPQFGITLRLEVMFKGDLVFRR</sequence>
<accession>A0A2P5TNF2</accession>
<organism evidence="2 3">
    <name type="scientific">Oceanisphaera arctica</name>
    <dbReference type="NCBI Taxonomy" id="641510"/>
    <lineage>
        <taxon>Bacteria</taxon>
        <taxon>Pseudomonadati</taxon>
        <taxon>Pseudomonadota</taxon>
        <taxon>Gammaproteobacteria</taxon>
        <taxon>Aeromonadales</taxon>
        <taxon>Aeromonadaceae</taxon>
        <taxon>Oceanisphaera</taxon>
    </lineage>
</organism>